<feature type="compositionally biased region" description="Basic and acidic residues" evidence="1">
    <location>
        <begin position="114"/>
        <end position="123"/>
    </location>
</feature>
<comment type="caution">
    <text evidence="2">The sequence shown here is derived from an EMBL/GenBank/DDBJ whole genome shotgun (WGS) entry which is preliminary data.</text>
</comment>
<reference evidence="2" key="1">
    <citation type="submission" date="2017-08" db="EMBL/GenBank/DDBJ databases">
        <authorList>
            <person name="Polle J.E."/>
            <person name="Barry K."/>
            <person name="Cushman J."/>
            <person name="Schmutz J."/>
            <person name="Tran D."/>
            <person name="Hathwaick L.T."/>
            <person name="Yim W.C."/>
            <person name="Jenkins J."/>
            <person name="Mckie-Krisberg Z.M."/>
            <person name="Prochnik S."/>
            <person name="Lindquist E."/>
            <person name="Dockter R.B."/>
            <person name="Adam C."/>
            <person name="Molina H."/>
            <person name="Bunkerborg J."/>
            <person name="Jin E."/>
            <person name="Buchheim M."/>
            <person name="Magnuson J."/>
        </authorList>
    </citation>
    <scope>NUCLEOTIDE SEQUENCE</scope>
    <source>
        <strain evidence="2">CCAP 19/18</strain>
    </source>
</reference>
<feature type="region of interest" description="Disordered" evidence="1">
    <location>
        <begin position="215"/>
        <end position="239"/>
    </location>
</feature>
<evidence type="ECO:0000313" key="2">
    <source>
        <dbReference type="EMBL" id="KAF5836985.1"/>
    </source>
</evidence>
<gene>
    <name evidence="2" type="ORF">DUNSADRAFT_5007</name>
</gene>
<organism evidence="2 3">
    <name type="scientific">Dunaliella salina</name>
    <name type="common">Green alga</name>
    <name type="synonym">Protococcus salinus</name>
    <dbReference type="NCBI Taxonomy" id="3046"/>
    <lineage>
        <taxon>Eukaryota</taxon>
        <taxon>Viridiplantae</taxon>
        <taxon>Chlorophyta</taxon>
        <taxon>core chlorophytes</taxon>
        <taxon>Chlorophyceae</taxon>
        <taxon>CS clade</taxon>
        <taxon>Chlamydomonadales</taxon>
        <taxon>Dunaliellaceae</taxon>
        <taxon>Dunaliella</taxon>
    </lineage>
</organism>
<evidence type="ECO:0000256" key="1">
    <source>
        <dbReference type="SAM" id="MobiDB-lite"/>
    </source>
</evidence>
<dbReference type="EMBL" id="MU069634">
    <property type="protein sequence ID" value="KAF5836985.1"/>
    <property type="molecule type" value="Genomic_DNA"/>
</dbReference>
<sequence>MIASRGVVSIKLSMTHRTMLKLVIRCIVTQHGLQHITNLNIGRMGHAQLAWETPQGAGAAASGVAAVDTGAHGSTGAFQSGAGQHQLEGPFLGTYSSGSGSEGGSGSGGEGESEEARLRNGRREGHRGRGRPVAEQEEHTASLGHANMHASILNTQGAAVGFPRSQDEREGSLGEITAVPPLPPRPPLPPPPAPLPHTLSLPSEITEVTEISEAQEEGELAQQPLQQPHTPGSWGAGYKGGRALPSQLYTQQAYTQGRRKPWVWIDEDEDEQGQGGRALGARYRGGRAVAEAEERPGTAAGVRPRSSVGNRPGTATGNRPGTKGSARPKSAAARPKSATAGGRGGLGQGDGKRDSGGSAGGDGNDDADEEEDEPVAQDQRQRNKAKTIFKILYGSQDPFAVFVKTACEPTGKTDLALGFRVQGLKF</sequence>
<name>A0ABQ7GQW0_DUNSA</name>
<feature type="region of interest" description="Disordered" evidence="1">
    <location>
        <begin position="265"/>
        <end position="382"/>
    </location>
</feature>
<feature type="compositionally biased region" description="Low complexity" evidence="1">
    <location>
        <begin position="279"/>
        <end position="289"/>
    </location>
</feature>
<keyword evidence="3" id="KW-1185">Reference proteome</keyword>
<evidence type="ECO:0000313" key="3">
    <source>
        <dbReference type="Proteomes" id="UP000815325"/>
    </source>
</evidence>
<protein>
    <recommendedName>
        <fullName evidence="4">Encoded protein</fullName>
    </recommendedName>
</protein>
<feature type="compositionally biased region" description="Gly residues" evidence="1">
    <location>
        <begin position="100"/>
        <end position="110"/>
    </location>
</feature>
<feature type="compositionally biased region" description="Pro residues" evidence="1">
    <location>
        <begin position="180"/>
        <end position="195"/>
    </location>
</feature>
<feature type="non-terminal residue" evidence="2">
    <location>
        <position position="426"/>
    </location>
</feature>
<feature type="region of interest" description="Disordered" evidence="1">
    <location>
        <begin position="76"/>
        <end position="141"/>
    </location>
</feature>
<feature type="compositionally biased region" description="Acidic residues" evidence="1">
    <location>
        <begin position="363"/>
        <end position="375"/>
    </location>
</feature>
<accession>A0ABQ7GQW0</accession>
<feature type="region of interest" description="Disordered" evidence="1">
    <location>
        <begin position="164"/>
        <end position="199"/>
    </location>
</feature>
<dbReference type="Proteomes" id="UP000815325">
    <property type="component" value="Unassembled WGS sequence"/>
</dbReference>
<feature type="compositionally biased region" description="Polar residues" evidence="1">
    <location>
        <begin position="307"/>
        <end position="319"/>
    </location>
</feature>
<evidence type="ECO:0008006" key="4">
    <source>
        <dbReference type="Google" id="ProtNLM"/>
    </source>
</evidence>
<proteinExistence type="predicted"/>